<evidence type="ECO:0000313" key="1">
    <source>
        <dbReference type="EMBL" id="CAA0374409.1"/>
    </source>
</evidence>
<organism evidence="1 4">
    <name type="scientific">Arabidopsis thaliana</name>
    <name type="common">Mouse-ear cress</name>
    <dbReference type="NCBI Taxonomy" id="3702"/>
    <lineage>
        <taxon>Eukaryota</taxon>
        <taxon>Viridiplantae</taxon>
        <taxon>Streptophyta</taxon>
        <taxon>Embryophyta</taxon>
        <taxon>Tracheophyta</taxon>
        <taxon>Spermatophyta</taxon>
        <taxon>Magnoliopsida</taxon>
        <taxon>eudicotyledons</taxon>
        <taxon>Gunneridae</taxon>
        <taxon>Pentapetalae</taxon>
        <taxon>rosids</taxon>
        <taxon>malvids</taxon>
        <taxon>Brassicales</taxon>
        <taxon>Brassicaceae</taxon>
        <taxon>Camelineae</taxon>
        <taxon>Arabidopsis</taxon>
    </lineage>
</organism>
<dbReference type="Proteomes" id="UP000434276">
    <property type="component" value="Unassembled WGS sequence"/>
</dbReference>
<protein>
    <submittedName>
        <fullName evidence="1">Uncharacterized protein</fullName>
    </submittedName>
</protein>
<dbReference type="AlphaFoldDB" id="A0A5S9X3X4"/>
<proteinExistence type="predicted"/>
<dbReference type="EMBL" id="CACRSJ010000105">
    <property type="protein sequence ID" value="VYS54345.1"/>
    <property type="molecule type" value="Genomic_DNA"/>
</dbReference>
<accession>A0A654EZW9</accession>
<reference evidence="1 4" key="1">
    <citation type="submission" date="2019-12" db="EMBL/GenBank/DDBJ databases">
        <authorList>
            <person name="Jiao W.-B."/>
            <person name="Schneeberger K."/>
        </authorList>
    </citation>
    <scope>NUCLEOTIDE SEQUENCE [LARGE SCALE GENOMIC DNA]</scope>
    <source>
        <strain evidence="3">cv. An-1</strain>
        <strain evidence="4">cv. C24</strain>
    </source>
</reference>
<feature type="non-terminal residue" evidence="1">
    <location>
        <position position="1"/>
    </location>
</feature>
<evidence type="ECO:0000313" key="2">
    <source>
        <dbReference type="EMBL" id="VYS54345.1"/>
    </source>
</evidence>
<sequence length="29" mass="3547">VNYHNASNESHWRVTKTESRETFCEWFTS</sequence>
<gene>
    <name evidence="2" type="ORF">AN1_LOCUS9802</name>
    <name evidence="1" type="ORF">C24_LOCUS9651</name>
</gene>
<evidence type="ECO:0000313" key="3">
    <source>
        <dbReference type="Proteomes" id="UP000426265"/>
    </source>
</evidence>
<name>A0A5S9X3X4_ARATH</name>
<dbReference type="Proteomes" id="UP000426265">
    <property type="component" value="Unassembled WGS sequence"/>
</dbReference>
<accession>A0A5S9X3X4</accession>
<evidence type="ECO:0000313" key="4">
    <source>
        <dbReference type="Proteomes" id="UP000434276"/>
    </source>
</evidence>
<dbReference type="EMBL" id="CACSHJ010000088">
    <property type="protein sequence ID" value="CAA0374409.1"/>
    <property type="molecule type" value="Genomic_DNA"/>
</dbReference>